<feature type="chain" id="PRO_5046895187" evidence="1">
    <location>
        <begin position="22"/>
        <end position="163"/>
    </location>
</feature>
<dbReference type="InterPro" id="IPR014710">
    <property type="entry name" value="RmlC-like_jellyroll"/>
</dbReference>
<dbReference type="EMBL" id="JACYFC010000002">
    <property type="protein sequence ID" value="MBD5770832.1"/>
    <property type="molecule type" value="Genomic_DNA"/>
</dbReference>
<proteinExistence type="predicted"/>
<gene>
    <name evidence="2" type="ORF">IF202_07180</name>
</gene>
<evidence type="ECO:0000313" key="3">
    <source>
        <dbReference type="Proteomes" id="UP000604161"/>
    </source>
</evidence>
<keyword evidence="3" id="KW-1185">Reference proteome</keyword>
<name>A0ABR8NXQ5_9GAMM</name>
<feature type="signal peptide" evidence="1">
    <location>
        <begin position="1"/>
        <end position="21"/>
    </location>
</feature>
<evidence type="ECO:0000256" key="1">
    <source>
        <dbReference type="SAM" id="SignalP"/>
    </source>
</evidence>
<accession>A0ABR8NXQ5</accession>
<comment type="caution">
    <text evidence="2">The sequence shown here is derived from an EMBL/GenBank/DDBJ whole genome shotgun (WGS) entry which is preliminary data.</text>
</comment>
<organism evidence="2 3">
    <name type="scientific">Marinomonas colpomeniae</name>
    <dbReference type="NCBI Taxonomy" id="2774408"/>
    <lineage>
        <taxon>Bacteria</taxon>
        <taxon>Pseudomonadati</taxon>
        <taxon>Pseudomonadota</taxon>
        <taxon>Gammaproteobacteria</taxon>
        <taxon>Oceanospirillales</taxon>
        <taxon>Oceanospirillaceae</taxon>
        <taxon>Marinomonas</taxon>
    </lineage>
</organism>
<sequence>MKTLGLTLFLVSLLIISSCSKQTIADASGNFTMTPSVTYLYLLRHTPFFTELDTQQLRWVIGHSEEWKVQTGGVITTSQHETDYWILLDGGWRLSCDDKNHPSRHDEAGKWFNPSITNKQCELTATSPSHVMRIKSPVMHEMINRGFTFKHHLETGFPMGAEL</sequence>
<dbReference type="Proteomes" id="UP000604161">
    <property type="component" value="Unassembled WGS sequence"/>
</dbReference>
<evidence type="ECO:0000313" key="2">
    <source>
        <dbReference type="EMBL" id="MBD5770832.1"/>
    </source>
</evidence>
<protein>
    <submittedName>
        <fullName evidence="2">Uncharacterized protein</fullName>
    </submittedName>
</protein>
<dbReference type="InterPro" id="IPR018490">
    <property type="entry name" value="cNMP-bd_dom_sf"/>
</dbReference>
<keyword evidence="1" id="KW-0732">Signal</keyword>
<dbReference type="PROSITE" id="PS51257">
    <property type="entry name" value="PROKAR_LIPOPROTEIN"/>
    <property type="match status" value="1"/>
</dbReference>
<dbReference type="SUPFAM" id="SSF51206">
    <property type="entry name" value="cAMP-binding domain-like"/>
    <property type="match status" value="1"/>
</dbReference>
<reference evidence="2 3" key="1">
    <citation type="submission" date="2020-09" db="EMBL/GenBank/DDBJ databases">
        <title>Marinomonas sp. nov., isolated from the cysticercosis algae of Qingdao, China.</title>
        <authorList>
            <person name="Sun X."/>
        </authorList>
    </citation>
    <scope>NUCLEOTIDE SEQUENCE [LARGE SCALE GENOMIC DNA]</scope>
    <source>
        <strain evidence="2 3">SM2066</strain>
    </source>
</reference>
<dbReference type="Gene3D" id="2.60.120.10">
    <property type="entry name" value="Jelly Rolls"/>
    <property type="match status" value="1"/>
</dbReference>